<dbReference type="Pfam" id="PF02368">
    <property type="entry name" value="Big_2"/>
    <property type="match status" value="2"/>
</dbReference>
<keyword evidence="4" id="KW-1185">Reference proteome</keyword>
<evidence type="ECO:0000313" key="4">
    <source>
        <dbReference type="Proteomes" id="UP001500067"/>
    </source>
</evidence>
<dbReference type="SUPFAM" id="SSF49373">
    <property type="entry name" value="Invasin/intimin cell-adhesion fragments"/>
    <property type="match status" value="5"/>
</dbReference>
<sequence>MKKILLFLVLLSCTLLSKATTGLITGAFTVCIGHTVTLSCTPPGGTWASSAPGIASINISTGVVTGLGPGTTTISYTESGNVSTAVMTVYATPAAISGPSTLCQGDTLTIGPMAGGTWSSSPPAVGTVGTVAALFGISAGTVVVTYTTTTGCYTTKIFTVNPTVGDITGTTSVCLGATVTLSIASAGGTWSSNAPSVVYMNMSTGAMTGVGVGTATIRYVPATGCQGTSVVTVNGLPSPITGAASVCAGSSILLSSASTGGTWESSAPAVGTINATGVFTGIAAGTATVKYTLSTGCFTSMVVTVNALPDNIAGSGHVCVGGTTTMNCTTAGGIWTSSVPVVGTISPTGVITGLAAGITNISYMLSATGCYKTMAVAVDALPVSLTGQMVCKNASITLTGIPGGGTWSSSDATTATITITGVLTGQNTGTAIITYTLPTTCRTTTTVTVNAPPTAILGDLAFCDGLVTTLSCTTPGGTWSSSNAGVATINPASGIMVGLSGGTARVSYIMPNGCRAEAVVTVNNLPMSIFGTMQICVGGTSTLSSGPVGTWSSSNTSVATIDAAGTMRGVSAGACVITFATPSNCRRTAYVTVNPLPAAIVGAASAFCPGSTATLSSATIGGTWASDNDAVATVNMFTGVLTAMSPGTTTVSYTVVTGCSASAPVMVSTSAPCSGMPDTATANASATTACVGSTVSLSVEMGGAPCGIDFQWQQNTGAGWTNITGATNWTYSAPVSAAVQYRNVVSCGTSGLSRISSEVAITATAGIDVHSVVPTTDTSCYATRFHVSSCAYGPLMAVHTYFGDGTDAVQALGGTTSGTAQVYHVYSSPGSYTVKHVLLNGGVPSDSVSFSYEHYFCRTIPVKFYSDNNTNCNFDGGEAYNMLPVLTAIDSAGVPIDTVVSTSGFFYQVYGAPGTVYGFRPMVVHSGFVISCLPGGVLYDTVTTDATFSTNYIATNCSGTPGVDVAVAGTMRCGRHTARYDMVINNYHCDATSPTVTFTFSHKYDYQYATITPTTVAGNTITWNLPPHTVSTGPTYMTVYLERYEPPTNWLMPGDTIASTVTVTAGSGETDLANNTVSRIDTVKSSYDPNDIMVTPAGNILPCAQLQYRVRFENMGNAAAENVHVLDTLSEYLDPASIAPVIASHAMNISVMNDGGYTIARFDFPDIQLADSSQHDDNKGMVIFNINARNGVPDGTHIRHRVGIYFDDNPVVMTNEVENIVGMPAITGDDTVCAGDRILLSNALQGGVWAAGNASATVAGGLVSGIARGLDTISYTATNSCVTRTATKKVFVEELPVVPGITGMNILCPAWVVVLNNATPSGIWSSGNVAVATVDAGGLLTGVSAGTAMISYAVTNYCGTTASSDTFTIQPMVTPSVTVTSDAPGILCAGTAVLFTATPVYGGVDPTYTWYVNGEIIQGELADTLLYTPVQGDVITSRLSSTELCVTDNYAHDDIAMHVTSNVLPAVSTTTAPMGTLCQGSMAAFIAKPTNGGTAPAIWWLRNGAFAGSGLTYNYVPTHGDVVVCKLASTLPCIFADTVSSAGVTMSVDAAYLPVVGLNAKPGLTVEAGKTATLTATVTGGGSTPKYQWIVNNIPVNGATNATFVTDELRDEDSVSCHVRGSGVCAYYSFNSVRMRVLPATLAVGAAGGALAMSVVPNPSNGQFAITGNVQGATTAGIVVRDLVGREVYSRHMDVRNGVVDDRIQLPTGLANGVYMLELQTDAGNAVYRIVVDR</sequence>
<feature type="signal peptide" evidence="1">
    <location>
        <begin position="1"/>
        <end position="19"/>
    </location>
</feature>
<dbReference type="Pfam" id="PF24595">
    <property type="entry name" value="DUF7619"/>
    <property type="match status" value="1"/>
</dbReference>
<comment type="caution">
    <text evidence="3">The sequence shown here is derived from an EMBL/GenBank/DDBJ whole genome shotgun (WGS) entry which is preliminary data.</text>
</comment>
<evidence type="ECO:0000259" key="2">
    <source>
        <dbReference type="PROSITE" id="PS50093"/>
    </source>
</evidence>
<dbReference type="NCBIfam" id="TIGR04183">
    <property type="entry name" value="Por_Secre_tail"/>
    <property type="match status" value="1"/>
</dbReference>
<accession>A0ABP8N689</accession>
<evidence type="ECO:0000313" key="3">
    <source>
        <dbReference type="EMBL" id="GAA4461988.1"/>
    </source>
</evidence>
<protein>
    <recommendedName>
        <fullName evidence="2">PKD domain-containing protein</fullName>
    </recommendedName>
</protein>
<dbReference type="Gene3D" id="2.60.40.1080">
    <property type="match status" value="7"/>
</dbReference>
<dbReference type="Gene3D" id="2.60.40.10">
    <property type="entry name" value="Immunoglobulins"/>
    <property type="match status" value="1"/>
</dbReference>
<keyword evidence="1" id="KW-0732">Signal</keyword>
<name>A0ABP8N689_9BACT</name>
<dbReference type="RefSeq" id="WP_345078815.1">
    <property type="nucleotide sequence ID" value="NZ_BAABFA010000006.1"/>
</dbReference>
<reference evidence="4" key="1">
    <citation type="journal article" date="2019" name="Int. J. Syst. Evol. Microbiol.">
        <title>The Global Catalogue of Microorganisms (GCM) 10K type strain sequencing project: providing services to taxonomists for standard genome sequencing and annotation.</title>
        <authorList>
            <consortium name="The Broad Institute Genomics Platform"/>
            <consortium name="The Broad Institute Genome Sequencing Center for Infectious Disease"/>
            <person name="Wu L."/>
            <person name="Ma J."/>
        </authorList>
    </citation>
    <scope>NUCLEOTIDE SEQUENCE [LARGE SCALE GENOMIC DNA]</scope>
    <source>
        <strain evidence="4">JCM 32105</strain>
    </source>
</reference>
<dbReference type="PROSITE" id="PS50093">
    <property type="entry name" value="PKD"/>
    <property type="match status" value="1"/>
</dbReference>
<dbReference type="InterPro" id="IPR000601">
    <property type="entry name" value="PKD_dom"/>
</dbReference>
<dbReference type="SMART" id="SM00635">
    <property type="entry name" value="BID_2"/>
    <property type="match status" value="5"/>
</dbReference>
<dbReference type="InterPro" id="IPR003343">
    <property type="entry name" value="Big_2"/>
</dbReference>
<organism evidence="3 4">
    <name type="scientific">Nemorincola caseinilytica</name>
    <dbReference type="NCBI Taxonomy" id="2054315"/>
    <lineage>
        <taxon>Bacteria</taxon>
        <taxon>Pseudomonadati</taxon>
        <taxon>Bacteroidota</taxon>
        <taxon>Chitinophagia</taxon>
        <taxon>Chitinophagales</taxon>
        <taxon>Chitinophagaceae</taxon>
        <taxon>Nemorincola</taxon>
    </lineage>
</organism>
<feature type="chain" id="PRO_5045397259" description="PKD domain-containing protein" evidence="1">
    <location>
        <begin position="20"/>
        <end position="1734"/>
    </location>
</feature>
<dbReference type="Proteomes" id="UP001500067">
    <property type="component" value="Unassembled WGS sequence"/>
</dbReference>
<dbReference type="InterPro" id="IPR008964">
    <property type="entry name" value="Invasin/intimin_cell_adhesion"/>
</dbReference>
<proteinExistence type="predicted"/>
<dbReference type="InterPro" id="IPR055353">
    <property type="entry name" value="DUF7619"/>
</dbReference>
<feature type="domain" description="PKD" evidence="2">
    <location>
        <begin position="802"/>
        <end position="840"/>
    </location>
</feature>
<dbReference type="InterPro" id="IPR026444">
    <property type="entry name" value="Secre_tail"/>
</dbReference>
<dbReference type="InterPro" id="IPR013783">
    <property type="entry name" value="Ig-like_fold"/>
</dbReference>
<gene>
    <name evidence="3" type="ORF">GCM10023093_07710</name>
</gene>
<dbReference type="EMBL" id="BAABFA010000006">
    <property type="protein sequence ID" value="GAA4461988.1"/>
    <property type="molecule type" value="Genomic_DNA"/>
</dbReference>
<evidence type="ECO:0000256" key="1">
    <source>
        <dbReference type="SAM" id="SignalP"/>
    </source>
</evidence>